<feature type="compositionally biased region" description="Acidic residues" evidence="6">
    <location>
        <begin position="118"/>
        <end position="131"/>
    </location>
</feature>
<name>A0A9P6L4N8_9AGAM</name>
<keyword evidence="8" id="KW-1185">Reference proteome</keyword>
<dbReference type="InterPro" id="IPR008610">
    <property type="entry name" value="Ebp2"/>
</dbReference>
<organism evidence="7 8">
    <name type="scientific">Thelephora terrestris</name>
    <dbReference type="NCBI Taxonomy" id="56493"/>
    <lineage>
        <taxon>Eukaryota</taxon>
        <taxon>Fungi</taxon>
        <taxon>Dikarya</taxon>
        <taxon>Basidiomycota</taxon>
        <taxon>Agaricomycotina</taxon>
        <taxon>Agaricomycetes</taxon>
        <taxon>Thelephorales</taxon>
        <taxon>Thelephoraceae</taxon>
        <taxon>Thelephora</taxon>
    </lineage>
</organism>
<accession>A0A9P6L4N8</accession>
<feature type="region of interest" description="Disordered" evidence="6">
    <location>
        <begin position="275"/>
        <end position="429"/>
    </location>
</feature>
<keyword evidence="5" id="KW-0539">Nucleus</keyword>
<dbReference type="PANTHER" id="PTHR13028">
    <property type="entry name" value="RRNA PROCESSING PROTEIN EBNA1-BINDING PROTEIN-RELATED"/>
    <property type="match status" value="1"/>
</dbReference>
<dbReference type="GO" id="GO:0006364">
    <property type="term" value="P:rRNA processing"/>
    <property type="evidence" value="ECO:0007669"/>
    <property type="project" value="TreeGrafter"/>
</dbReference>
<evidence type="ECO:0000256" key="2">
    <source>
        <dbReference type="ARBA" id="ARBA00007336"/>
    </source>
</evidence>
<feature type="compositionally biased region" description="Acidic residues" evidence="6">
    <location>
        <begin position="36"/>
        <end position="63"/>
    </location>
</feature>
<evidence type="ECO:0000256" key="6">
    <source>
        <dbReference type="SAM" id="MobiDB-lite"/>
    </source>
</evidence>
<evidence type="ECO:0000313" key="8">
    <source>
        <dbReference type="Proteomes" id="UP000736335"/>
    </source>
</evidence>
<comment type="subcellular location">
    <subcellularLocation>
        <location evidence="1">Nucleus</location>
        <location evidence="1">Nucleolus</location>
    </subcellularLocation>
</comment>
<sequence length="429" mass="47338">MSPITLAKKTGKKPSLKPVEKKKPLPPPEPTGNSSSDDEEGWTDEDSEDDGGSGEGDDGVDEVGFEKLIKALGDDGLDDYDQANLAALAREEEDEESGEGEEAEGSAKGLKEVSGHEEGEEVPEVCDEAEEGGSGSVAGTEEGESSGDESVLALDELEDVELHPDAVPRRGVKVIDQKDALERIRKTIQLDPKLPWTETLVLSYPEAHTVDHEDDLNRELAFYKQALHSAQEARALALKLKFPFTRPADYFAEMVKSDSHMERIRQRLLNESAEIKRSEDKRKERQNKKYGKQIQVEKQKDRERAKKDMDDKIKGLKRKRKGALDNAQADGEDFDVAVEDAISDRPAKRAKGSGDSNRPKMSRKARDGKFGFGSAGRRAKQNTKSSTDDFEPGRRSGPGQKFGKGGKDGKKAPQKRPGKTKRINARTRK</sequence>
<evidence type="ECO:0000256" key="5">
    <source>
        <dbReference type="ARBA" id="ARBA00023242"/>
    </source>
</evidence>
<reference evidence="7" key="1">
    <citation type="journal article" date="2020" name="Nat. Commun.">
        <title>Large-scale genome sequencing of mycorrhizal fungi provides insights into the early evolution of symbiotic traits.</title>
        <authorList>
            <person name="Miyauchi S."/>
            <person name="Kiss E."/>
            <person name="Kuo A."/>
            <person name="Drula E."/>
            <person name="Kohler A."/>
            <person name="Sanchez-Garcia M."/>
            <person name="Morin E."/>
            <person name="Andreopoulos B."/>
            <person name="Barry K.W."/>
            <person name="Bonito G."/>
            <person name="Buee M."/>
            <person name="Carver A."/>
            <person name="Chen C."/>
            <person name="Cichocki N."/>
            <person name="Clum A."/>
            <person name="Culley D."/>
            <person name="Crous P.W."/>
            <person name="Fauchery L."/>
            <person name="Girlanda M."/>
            <person name="Hayes R.D."/>
            <person name="Keri Z."/>
            <person name="LaButti K."/>
            <person name="Lipzen A."/>
            <person name="Lombard V."/>
            <person name="Magnuson J."/>
            <person name="Maillard F."/>
            <person name="Murat C."/>
            <person name="Nolan M."/>
            <person name="Ohm R.A."/>
            <person name="Pangilinan J."/>
            <person name="Pereira M.F."/>
            <person name="Perotto S."/>
            <person name="Peter M."/>
            <person name="Pfister S."/>
            <person name="Riley R."/>
            <person name="Sitrit Y."/>
            <person name="Stielow J.B."/>
            <person name="Szollosi G."/>
            <person name="Zifcakova L."/>
            <person name="Stursova M."/>
            <person name="Spatafora J.W."/>
            <person name="Tedersoo L."/>
            <person name="Vaario L.M."/>
            <person name="Yamada A."/>
            <person name="Yan M."/>
            <person name="Wang P."/>
            <person name="Xu J."/>
            <person name="Bruns T."/>
            <person name="Baldrian P."/>
            <person name="Vilgalys R."/>
            <person name="Dunand C."/>
            <person name="Henrissat B."/>
            <person name="Grigoriev I.V."/>
            <person name="Hibbett D."/>
            <person name="Nagy L.G."/>
            <person name="Martin F.M."/>
        </authorList>
    </citation>
    <scope>NUCLEOTIDE SEQUENCE</scope>
    <source>
        <strain evidence="7">UH-Tt-Lm1</strain>
    </source>
</reference>
<dbReference type="OrthoDB" id="443772at2759"/>
<proteinExistence type="inferred from homology"/>
<feature type="compositionally biased region" description="Basic and acidic residues" evidence="6">
    <location>
        <begin position="295"/>
        <end position="314"/>
    </location>
</feature>
<reference evidence="7" key="2">
    <citation type="submission" date="2020-11" db="EMBL/GenBank/DDBJ databases">
        <authorList>
            <consortium name="DOE Joint Genome Institute"/>
            <person name="Kuo A."/>
            <person name="Miyauchi S."/>
            <person name="Kiss E."/>
            <person name="Drula E."/>
            <person name="Kohler A."/>
            <person name="Sanchez-Garcia M."/>
            <person name="Andreopoulos B."/>
            <person name="Barry K.W."/>
            <person name="Bonito G."/>
            <person name="Buee M."/>
            <person name="Carver A."/>
            <person name="Chen C."/>
            <person name="Cichocki N."/>
            <person name="Clum A."/>
            <person name="Culley D."/>
            <person name="Crous P.W."/>
            <person name="Fauchery L."/>
            <person name="Girlanda M."/>
            <person name="Hayes R."/>
            <person name="Keri Z."/>
            <person name="Labutti K."/>
            <person name="Lipzen A."/>
            <person name="Lombard V."/>
            <person name="Magnuson J."/>
            <person name="Maillard F."/>
            <person name="Morin E."/>
            <person name="Murat C."/>
            <person name="Nolan M."/>
            <person name="Ohm R."/>
            <person name="Pangilinan J."/>
            <person name="Pereira M."/>
            <person name="Perotto S."/>
            <person name="Peter M."/>
            <person name="Riley R."/>
            <person name="Sitrit Y."/>
            <person name="Stielow B."/>
            <person name="Szollosi G."/>
            <person name="Zifcakova L."/>
            <person name="Stursova M."/>
            <person name="Spatafora J.W."/>
            <person name="Tedersoo L."/>
            <person name="Vaario L.-M."/>
            <person name="Yamada A."/>
            <person name="Yan M."/>
            <person name="Wang P."/>
            <person name="Xu J."/>
            <person name="Bruns T."/>
            <person name="Baldrian P."/>
            <person name="Vilgalys R."/>
            <person name="Henrissat B."/>
            <person name="Grigoriev I.V."/>
            <person name="Hibbett D."/>
            <person name="Nagy L.G."/>
            <person name="Martin F.M."/>
        </authorList>
    </citation>
    <scope>NUCLEOTIDE SEQUENCE</scope>
    <source>
        <strain evidence="7">UH-Tt-Lm1</strain>
    </source>
</reference>
<comment type="caution">
    <text evidence="7">The sequence shown here is derived from an EMBL/GenBank/DDBJ whole genome shotgun (WGS) entry which is preliminary data.</text>
</comment>
<feature type="compositionally biased region" description="Basic and acidic residues" evidence="6">
    <location>
        <begin position="64"/>
        <end position="73"/>
    </location>
</feature>
<keyword evidence="4" id="KW-0175">Coiled coil</keyword>
<dbReference type="Proteomes" id="UP000736335">
    <property type="component" value="Unassembled WGS sequence"/>
</dbReference>
<keyword evidence="3" id="KW-0690">Ribosome biogenesis</keyword>
<dbReference type="GO" id="GO:0042273">
    <property type="term" value="P:ribosomal large subunit biogenesis"/>
    <property type="evidence" value="ECO:0007669"/>
    <property type="project" value="TreeGrafter"/>
</dbReference>
<gene>
    <name evidence="7" type="ORF">BJ322DRAFT_1069158</name>
</gene>
<feature type="compositionally biased region" description="Basic residues" evidence="6">
    <location>
        <begin position="412"/>
        <end position="429"/>
    </location>
</feature>
<dbReference type="PANTHER" id="PTHR13028:SF0">
    <property type="entry name" value="RRNA-PROCESSING PROTEIN EBP2-RELATED"/>
    <property type="match status" value="1"/>
</dbReference>
<dbReference type="EMBL" id="WIUZ02000010">
    <property type="protein sequence ID" value="KAF9783152.1"/>
    <property type="molecule type" value="Genomic_DNA"/>
</dbReference>
<comment type="similarity">
    <text evidence="2">Belongs to the EBP2 family.</text>
</comment>
<protein>
    <submittedName>
        <fullName evidence="7">Eukaryotic rRNA processing protein EBP2-domain-containing protein</fullName>
    </submittedName>
</protein>
<evidence type="ECO:0000256" key="1">
    <source>
        <dbReference type="ARBA" id="ARBA00004604"/>
    </source>
</evidence>
<dbReference type="AlphaFoldDB" id="A0A9P6L4N8"/>
<feature type="compositionally biased region" description="Acidic residues" evidence="6">
    <location>
        <begin position="91"/>
        <end position="104"/>
    </location>
</feature>
<dbReference type="GO" id="GO:0005730">
    <property type="term" value="C:nucleolus"/>
    <property type="evidence" value="ECO:0007669"/>
    <property type="project" value="UniProtKB-SubCell"/>
</dbReference>
<evidence type="ECO:0000256" key="3">
    <source>
        <dbReference type="ARBA" id="ARBA00022517"/>
    </source>
</evidence>
<evidence type="ECO:0000313" key="7">
    <source>
        <dbReference type="EMBL" id="KAF9783152.1"/>
    </source>
</evidence>
<dbReference type="GO" id="GO:0034399">
    <property type="term" value="C:nuclear periphery"/>
    <property type="evidence" value="ECO:0007669"/>
    <property type="project" value="TreeGrafter"/>
</dbReference>
<dbReference type="Pfam" id="PF05890">
    <property type="entry name" value="Ebp2"/>
    <property type="match status" value="1"/>
</dbReference>
<evidence type="ECO:0000256" key="4">
    <source>
        <dbReference type="ARBA" id="ARBA00023054"/>
    </source>
</evidence>
<feature type="region of interest" description="Disordered" evidence="6">
    <location>
        <begin position="1"/>
        <end position="149"/>
    </location>
</feature>
<dbReference type="GO" id="GO:0030687">
    <property type="term" value="C:preribosome, large subunit precursor"/>
    <property type="evidence" value="ECO:0007669"/>
    <property type="project" value="TreeGrafter"/>
</dbReference>